<accession>A0A1I0S1Y4</accession>
<dbReference type="SUPFAM" id="SSF48295">
    <property type="entry name" value="TrpR-like"/>
    <property type="match status" value="1"/>
</dbReference>
<sequence length="155" mass="18460">MKSFKNIHAGALVKLRFLESEMEISRVSNFFNCSEEEIEKMFESKSLDTEILLKWSKLLEYDFFRIYSQHLILFSPPSNAYSSNKEKKSNMPQFRKNIYTKEVIDFVTELITSGEKNINQVVEKYGIPKTTLHRWIVKYRNHGKRIHKEYQPTNV</sequence>
<organism evidence="1 2">
    <name type="scientific">Chryseobacterium wanjuense</name>
    <dbReference type="NCBI Taxonomy" id="356305"/>
    <lineage>
        <taxon>Bacteria</taxon>
        <taxon>Pseudomonadati</taxon>
        <taxon>Bacteroidota</taxon>
        <taxon>Flavobacteriia</taxon>
        <taxon>Flavobacteriales</taxon>
        <taxon>Weeksellaceae</taxon>
        <taxon>Chryseobacterium group</taxon>
        <taxon>Chryseobacterium</taxon>
    </lineage>
</organism>
<dbReference type="RefSeq" id="WP_089795434.1">
    <property type="nucleotide sequence ID" value="NZ_FOIU01000003.1"/>
</dbReference>
<dbReference type="InterPro" id="IPR010921">
    <property type="entry name" value="Trp_repressor/repl_initiator"/>
</dbReference>
<dbReference type="EMBL" id="FOIU01000003">
    <property type="protein sequence ID" value="SEW48363.1"/>
    <property type="molecule type" value="Genomic_DNA"/>
</dbReference>
<dbReference type="Gene3D" id="1.10.10.60">
    <property type="entry name" value="Homeodomain-like"/>
    <property type="match status" value="1"/>
</dbReference>
<proteinExistence type="predicted"/>
<keyword evidence="2" id="KW-1185">Reference proteome</keyword>
<reference evidence="2" key="1">
    <citation type="submission" date="2016-10" db="EMBL/GenBank/DDBJ databases">
        <authorList>
            <person name="Varghese N."/>
            <person name="Submissions S."/>
        </authorList>
    </citation>
    <scope>NUCLEOTIDE SEQUENCE [LARGE SCALE GENOMIC DNA]</scope>
    <source>
        <strain evidence="2">DSM 17724</strain>
    </source>
</reference>
<name>A0A1I0S1Y4_9FLAO</name>
<dbReference type="Proteomes" id="UP000199469">
    <property type="component" value="Unassembled WGS sequence"/>
</dbReference>
<protein>
    <recommendedName>
        <fullName evidence="3">Transposase</fullName>
    </recommendedName>
</protein>
<dbReference type="AlphaFoldDB" id="A0A1I0S1Y4"/>
<dbReference type="OrthoDB" id="799937at2"/>
<gene>
    <name evidence="1" type="ORF">SAMN05421841_3816</name>
</gene>
<evidence type="ECO:0008006" key="3">
    <source>
        <dbReference type="Google" id="ProtNLM"/>
    </source>
</evidence>
<evidence type="ECO:0000313" key="2">
    <source>
        <dbReference type="Proteomes" id="UP000199469"/>
    </source>
</evidence>
<dbReference type="GO" id="GO:0043565">
    <property type="term" value="F:sequence-specific DNA binding"/>
    <property type="evidence" value="ECO:0007669"/>
    <property type="project" value="InterPro"/>
</dbReference>
<evidence type="ECO:0000313" key="1">
    <source>
        <dbReference type="EMBL" id="SEW48363.1"/>
    </source>
</evidence>